<reference evidence="3" key="2">
    <citation type="submission" date="2022-01" db="EMBL/GenBank/DDBJ databases">
        <authorList>
            <person name="Yamashiro T."/>
            <person name="Shiraishi A."/>
            <person name="Satake H."/>
            <person name="Nakayama K."/>
        </authorList>
    </citation>
    <scope>NUCLEOTIDE SEQUENCE</scope>
</reference>
<keyword evidence="4" id="KW-1185">Reference proteome</keyword>
<dbReference type="EMBL" id="BQNB010021348">
    <property type="protein sequence ID" value="GJU05443.1"/>
    <property type="molecule type" value="Genomic_DNA"/>
</dbReference>
<feature type="compositionally biased region" description="Basic residues" evidence="2">
    <location>
        <begin position="17"/>
        <end position="26"/>
    </location>
</feature>
<sequence>MKSNSAIPSEETPSKKNPNKAKKCIPSKKNPASKPKPTKKKAPVKADRGKASGSGDGTDFQSGVLDEQQRKISGTDEGTGTKPGVLDVPKYDYESDKESLGVKDGTRPSTNTGERGGVPRFKGPPAKGIGLYVADSLTGNHPKDDFTPLKTIQRSHSTIRKRISFELKVETFEPERRVRKRIIIFLFTMSAKDSIAIQTCELSEEEFNEFLALYSIPSSYHVILPKSNQIILDAPPGYVRLYTHSFSLSNLRLPLTRFFCEPTVELFQVFFNLCRAGKWLTFAKRPEKHIPHLFPKVITQMAIRNFVYAENEEDLSFFPKEPSPDFGTRSPSVSVNIEPLMTNEEPTRGGSSRPPVKRKLSHGSSTARATRAKTSASKDDVSFLTISDKDEGVFDVPELKDATAFHLKISNITPPAWKNHLDNYMDLELSRDLLGVIEKLRGECDVIKERDRAQEEESEGLRAKCEYAMSDFEKNPNVVALREKISTLSSEAKEHKANLDRMMLESQKWAGYQFNLSSFESQVVSLEADKARLEAVEVSLRKEVDDARQDRMEVVSKVVPYAAMELIHSDDLGSLVGKLVTSAIVYGRCKAFEQVAAMKDPFDLTKSFELIVRGTLNLHTTYSHTNLSACLPLMVVIGFAFTHFVECSMAISKNLKPPGAIAPSISHSLESLLQRLGALTTNNITAS</sequence>
<evidence type="ECO:0000256" key="1">
    <source>
        <dbReference type="SAM" id="Coils"/>
    </source>
</evidence>
<feature type="region of interest" description="Disordered" evidence="2">
    <location>
        <begin position="340"/>
        <end position="374"/>
    </location>
</feature>
<proteinExistence type="predicted"/>
<evidence type="ECO:0000313" key="3">
    <source>
        <dbReference type="EMBL" id="GJU05443.1"/>
    </source>
</evidence>
<feature type="region of interest" description="Disordered" evidence="2">
    <location>
        <begin position="1"/>
        <end position="122"/>
    </location>
</feature>
<gene>
    <name evidence="3" type="ORF">Tco_1121873</name>
</gene>
<dbReference type="Proteomes" id="UP001151760">
    <property type="component" value="Unassembled WGS sequence"/>
</dbReference>
<evidence type="ECO:0000256" key="2">
    <source>
        <dbReference type="SAM" id="MobiDB-lite"/>
    </source>
</evidence>
<feature type="compositionally biased region" description="Low complexity" evidence="2">
    <location>
        <begin position="364"/>
        <end position="374"/>
    </location>
</feature>
<reference evidence="3" key="1">
    <citation type="journal article" date="2022" name="Int. J. Mol. Sci.">
        <title>Draft Genome of Tanacetum Coccineum: Genomic Comparison of Closely Related Tanacetum-Family Plants.</title>
        <authorList>
            <person name="Yamashiro T."/>
            <person name="Shiraishi A."/>
            <person name="Nakayama K."/>
            <person name="Satake H."/>
        </authorList>
    </citation>
    <scope>NUCLEOTIDE SEQUENCE</scope>
</reference>
<comment type="caution">
    <text evidence="3">The sequence shown here is derived from an EMBL/GenBank/DDBJ whole genome shotgun (WGS) entry which is preliminary data.</text>
</comment>
<protein>
    <submittedName>
        <fullName evidence="3">Uncharacterized protein</fullName>
    </submittedName>
</protein>
<evidence type="ECO:0000313" key="4">
    <source>
        <dbReference type="Proteomes" id="UP001151760"/>
    </source>
</evidence>
<keyword evidence="1" id="KW-0175">Coiled coil</keyword>
<name>A0ABQ5J1L8_9ASTR</name>
<accession>A0ABQ5J1L8</accession>
<organism evidence="3 4">
    <name type="scientific">Tanacetum coccineum</name>
    <dbReference type="NCBI Taxonomy" id="301880"/>
    <lineage>
        <taxon>Eukaryota</taxon>
        <taxon>Viridiplantae</taxon>
        <taxon>Streptophyta</taxon>
        <taxon>Embryophyta</taxon>
        <taxon>Tracheophyta</taxon>
        <taxon>Spermatophyta</taxon>
        <taxon>Magnoliopsida</taxon>
        <taxon>eudicotyledons</taxon>
        <taxon>Gunneridae</taxon>
        <taxon>Pentapetalae</taxon>
        <taxon>asterids</taxon>
        <taxon>campanulids</taxon>
        <taxon>Asterales</taxon>
        <taxon>Asteraceae</taxon>
        <taxon>Asteroideae</taxon>
        <taxon>Anthemideae</taxon>
        <taxon>Anthemidinae</taxon>
        <taxon>Tanacetum</taxon>
    </lineage>
</organism>
<feature type="compositionally biased region" description="Basic and acidic residues" evidence="2">
    <location>
        <begin position="89"/>
        <end position="106"/>
    </location>
</feature>
<feature type="coiled-coil region" evidence="1">
    <location>
        <begin position="437"/>
        <end position="550"/>
    </location>
</feature>